<dbReference type="Proteomes" id="UP000029500">
    <property type="component" value="Chromosome"/>
</dbReference>
<protein>
    <submittedName>
        <fullName evidence="1">Uncharacterized protein</fullName>
    </submittedName>
</protein>
<dbReference type="eggNOG" id="COG5301">
    <property type="taxonomic scope" value="Bacteria"/>
</dbReference>
<keyword evidence="2" id="KW-1185">Reference proteome</keyword>
<reference evidence="1 2" key="1">
    <citation type="submission" date="2014-08" db="EMBL/GenBank/DDBJ databases">
        <title>Comparative genomics of the Paenibacillus odorifer group.</title>
        <authorList>
            <person name="den Bakker H.C."/>
            <person name="Tsai Y.-C."/>
            <person name="Martin N."/>
            <person name="Korlach J."/>
            <person name="Wiedmann M."/>
        </authorList>
    </citation>
    <scope>NUCLEOTIDE SEQUENCE [LARGE SCALE GENOMIC DNA]</scope>
    <source>
        <strain evidence="1 2">DSM 15220</strain>
    </source>
</reference>
<dbReference type="OrthoDB" id="1955581at2"/>
<dbReference type="STRING" id="189425.PGRAT_17530"/>
<dbReference type="KEGG" id="pgm:PGRAT_17530"/>
<dbReference type="HOGENOM" id="CLU_2070751_0_0_9"/>
<evidence type="ECO:0000313" key="2">
    <source>
        <dbReference type="Proteomes" id="UP000029500"/>
    </source>
</evidence>
<sequence>MAYNRTTWEDREVETPRTYTLENNPDGTVTLVSAEGTILAAGTPLNAANLNNLENGVLGLEASINQVNLNYIRQPGFGPALGNKDYTMSLSPKPTGYLGFLGNDSSAEHQPSKPNTKR</sequence>
<dbReference type="EMBL" id="CP009287">
    <property type="protein sequence ID" value="AIQ69226.1"/>
    <property type="molecule type" value="Genomic_DNA"/>
</dbReference>
<organism evidence="1 2">
    <name type="scientific">Paenibacillus graminis</name>
    <dbReference type="NCBI Taxonomy" id="189425"/>
    <lineage>
        <taxon>Bacteria</taxon>
        <taxon>Bacillati</taxon>
        <taxon>Bacillota</taxon>
        <taxon>Bacilli</taxon>
        <taxon>Bacillales</taxon>
        <taxon>Paenibacillaceae</taxon>
        <taxon>Paenibacillus</taxon>
    </lineage>
</organism>
<dbReference type="AlphaFoldDB" id="A0A089M5Z7"/>
<proteinExistence type="predicted"/>
<evidence type="ECO:0000313" key="1">
    <source>
        <dbReference type="EMBL" id="AIQ69226.1"/>
    </source>
</evidence>
<accession>A0A089M5Z7</accession>
<dbReference type="RefSeq" id="WP_025703353.1">
    <property type="nucleotide sequence ID" value="NZ_CP009287.1"/>
</dbReference>
<name>A0A089M5Z7_9BACL</name>
<gene>
    <name evidence="1" type="ORF">PGRAT_17530</name>
</gene>